<reference evidence="2 3" key="1">
    <citation type="submission" date="2014-02" db="EMBL/GenBank/DDBJ databases">
        <title>Transposable element dynamics among asymbiotic and ectomycorrhizal Amanita fungi.</title>
        <authorList>
            <consortium name="DOE Joint Genome Institute"/>
            <person name="Hess J."/>
            <person name="Skrede I."/>
            <person name="Wolfe B."/>
            <person name="LaButti K."/>
            <person name="Ohm R.A."/>
            <person name="Grigoriev I.V."/>
            <person name="Pringle A."/>
        </authorList>
    </citation>
    <scope>NUCLEOTIDE SEQUENCE [LARGE SCALE GENOMIC DNA]</scope>
    <source>
        <strain evidence="2 3">SKay4041</strain>
    </source>
</reference>
<protein>
    <submittedName>
        <fullName evidence="2">Uncharacterized protein</fullName>
    </submittedName>
</protein>
<keyword evidence="3" id="KW-1185">Reference proteome</keyword>
<evidence type="ECO:0000313" key="2">
    <source>
        <dbReference type="EMBL" id="PFH53482.1"/>
    </source>
</evidence>
<feature type="region of interest" description="Disordered" evidence="1">
    <location>
        <begin position="575"/>
        <end position="649"/>
    </location>
</feature>
<dbReference type="Proteomes" id="UP000242287">
    <property type="component" value="Unassembled WGS sequence"/>
</dbReference>
<sequence>MLRRQQRPSTPTFLPRFRDGIKNTVAAIGLEQIFHIRACTASVSSHNPFTRPSLFLSLPKSIIIRVGWRVVCLDDLLTLCLLCKRLYKILVPILYEDTVLASNRHLSNTLTTLLSRPPWLSIHIRKLTLRPNNGSLLLLDIFTTNDTPEAKNGSQHMRRVHPHKYTPSELETHYSSLLARIVEQGLLSQLEDFTWDGLEMCDENVWGMMLTRCPRLKCISTSVGTVPLPSDSALYAFSSLRAFSLRVKCRSLERLSGASPPPERLPKKLWAMLIERCPHLEKLVIGGPTPSPRVFNVKHILAGRWPSLKHLELGDVVLSGRRDRPGNSQNLLQVNQYAPRRDDVPPALFDRNRISPNVAHALSGAEYNMMRHLPSTHTIPPLSPHSRCSSYATVRNECTFRSASSAHVDYQCPSSHATLHPFLIFLAAHSSLQTLILWYSSSSSSDTVGASTSAINREQPRTPSCPSSAPSSNPPFPLLMLPDLSTRQSTQRRRPASADLPTPPRFEPSEFPSCPSGFQAHNRPSWSPFSAPHNCSQSSFVRSLTSSQRSTESYTQYVQINGLYMPRALPEFQTMQDNSRPRSPLSSPPPSAFRRYDRALSMGTPYDTNRNPVNLYRHPSGKSTSSAESSDSYHSSSCQSTHEPSITGWKTTSPTYAGFPPSLDNLPKWALPNLHTYGGPLKFLKDLPSNQLQKVQVTGLIHAHAVAVDIATIFRRLNMEGCLASQVGSHQSPTFPLQKLEIWIDLSYELLKQQKGNRMNTRVGSLTNDRRDDPVVLLTMLEVGKLRLSLTHLVIRSFTRPGFCMGEFSLVLSHAPKLEQLVLLKMKYDCKGTCITCSHRLQVKQVAPLNTHQQGVPIRNLAHLMKHLKNQEHMSRAHENLRGDITQILAGNPQLRKIELKHADKSWLEYEGPGSDGRLCASGRYDVFKRRPVEGGVVEPSDQFVACHGVGLREVEDDWIKVQETEGNRLEVGEESWPIYEAVSIQGKDKEELQVASYEWYVDTGRFGASHSSRRRSKSTWIIRC</sequence>
<feature type="region of interest" description="Disordered" evidence="1">
    <location>
        <begin position="448"/>
        <end position="514"/>
    </location>
</feature>
<dbReference type="AlphaFoldDB" id="A0A2A9NZS2"/>
<proteinExistence type="predicted"/>
<organism evidence="2 3">
    <name type="scientific">Amanita thiersii Skay4041</name>
    <dbReference type="NCBI Taxonomy" id="703135"/>
    <lineage>
        <taxon>Eukaryota</taxon>
        <taxon>Fungi</taxon>
        <taxon>Dikarya</taxon>
        <taxon>Basidiomycota</taxon>
        <taxon>Agaricomycotina</taxon>
        <taxon>Agaricomycetes</taxon>
        <taxon>Agaricomycetidae</taxon>
        <taxon>Agaricales</taxon>
        <taxon>Pluteineae</taxon>
        <taxon>Amanitaceae</taxon>
        <taxon>Amanita</taxon>
    </lineage>
</organism>
<gene>
    <name evidence="2" type="ORF">AMATHDRAFT_54571</name>
</gene>
<feature type="compositionally biased region" description="Low complexity" evidence="1">
    <location>
        <begin position="461"/>
        <end position="471"/>
    </location>
</feature>
<evidence type="ECO:0000313" key="3">
    <source>
        <dbReference type="Proteomes" id="UP000242287"/>
    </source>
</evidence>
<name>A0A2A9NZS2_9AGAR</name>
<accession>A0A2A9NZS2</accession>
<feature type="compositionally biased region" description="Low complexity" evidence="1">
    <location>
        <begin position="621"/>
        <end position="640"/>
    </location>
</feature>
<evidence type="ECO:0000256" key="1">
    <source>
        <dbReference type="SAM" id="MobiDB-lite"/>
    </source>
</evidence>
<dbReference type="EMBL" id="KZ301973">
    <property type="protein sequence ID" value="PFH53482.1"/>
    <property type="molecule type" value="Genomic_DNA"/>
</dbReference>
<dbReference type="OrthoDB" id="2847287at2759"/>